<dbReference type="InterPro" id="IPR018704">
    <property type="entry name" value="SecYEG/CpoB_TPR"/>
</dbReference>
<keyword evidence="2" id="KW-1003">Cell membrane</keyword>
<comment type="caution">
    <text evidence="11">The sequence shown here is derived from an EMBL/GenBank/DDBJ whole genome shotgun (WGS) entry which is preliminary data.</text>
</comment>
<evidence type="ECO:0000256" key="9">
    <source>
        <dbReference type="SAM" id="Phobius"/>
    </source>
</evidence>
<keyword evidence="4 9" id="KW-1133">Transmembrane helix</keyword>
<dbReference type="RefSeq" id="WP_188379476.1">
    <property type="nucleotide sequence ID" value="NZ_BMDI01000001.1"/>
</dbReference>
<keyword evidence="3 9" id="KW-0812">Transmembrane</keyword>
<evidence type="ECO:0000256" key="2">
    <source>
        <dbReference type="ARBA" id="ARBA00022475"/>
    </source>
</evidence>
<protein>
    <recommendedName>
        <fullName evidence="8">Ancillary SecYEG translocon subunit</fullName>
    </recommendedName>
</protein>
<keyword evidence="6" id="KW-0143">Chaperone</keyword>
<evidence type="ECO:0000256" key="4">
    <source>
        <dbReference type="ARBA" id="ARBA00022989"/>
    </source>
</evidence>
<proteinExistence type="inferred from homology"/>
<gene>
    <name evidence="11" type="ORF">GCM10008066_02620</name>
</gene>
<feature type="domain" description="Ancillary SecYEG translocon subunit/Cell division coordinator CpoB TPR" evidence="10">
    <location>
        <begin position="15"/>
        <end position="208"/>
    </location>
</feature>
<evidence type="ECO:0000256" key="5">
    <source>
        <dbReference type="ARBA" id="ARBA00023136"/>
    </source>
</evidence>
<evidence type="ECO:0000256" key="7">
    <source>
        <dbReference type="ARBA" id="ARBA00024197"/>
    </source>
</evidence>
<feature type="transmembrane region" description="Helical" evidence="9">
    <location>
        <begin position="20"/>
        <end position="39"/>
    </location>
</feature>
<evidence type="ECO:0000256" key="1">
    <source>
        <dbReference type="ARBA" id="ARBA00004401"/>
    </source>
</evidence>
<sequence length="216" mass="23789">MAYDHAEQEQLAGLKSWWEQYGNLVTWLLIIALGAFAAWKGWTYYQNKQTAQAAQLYEELQSAVQGNDKEKVQRVTGDMQSRFSGTAYAQMSGLAAAKSAFDAGEFQTAKTQLQWVIDKAKTDEYKAIAKVRLAGILLDEKAYDEALKVLAGKFPSQFAGLVDDRKGDILVAQNKLEEARVAYQSAMEKMDPRSSGRQLIQIKLDAIGGAPAAKAA</sequence>
<keyword evidence="12" id="KW-1185">Reference proteome</keyword>
<dbReference type="Proteomes" id="UP000642180">
    <property type="component" value="Unassembled WGS sequence"/>
</dbReference>
<comment type="similarity">
    <text evidence="7">Belongs to the YfgM family.</text>
</comment>
<dbReference type="GO" id="GO:0005886">
    <property type="term" value="C:plasma membrane"/>
    <property type="evidence" value="ECO:0007669"/>
    <property type="project" value="UniProtKB-SubCell"/>
</dbReference>
<dbReference type="SUPFAM" id="SSF48452">
    <property type="entry name" value="TPR-like"/>
    <property type="match status" value="1"/>
</dbReference>
<evidence type="ECO:0000256" key="3">
    <source>
        <dbReference type="ARBA" id="ARBA00022692"/>
    </source>
</evidence>
<dbReference type="PANTHER" id="PTHR38035">
    <property type="entry name" value="UPF0070 PROTEIN YFGM"/>
    <property type="match status" value="1"/>
</dbReference>
<name>A0A8J3ANU7_9BURK</name>
<dbReference type="PANTHER" id="PTHR38035:SF1">
    <property type="entry name" value="ANCILLARY SECYEG TRANSLOCON SUBUNIT"/>
    <property type="match status" value="1"/>
</dbReference>
<dbReference type="AlphaFoldDB" id="A0A8J3ANU7"/>
<organism evidence="11 12">
    <name type="scientific">Oxalicibacterium faecigallinarum</name>
    <dbReference type="NCBI Taxonomy" id="573741"/>
    <lineage>
        <taxon>Bacteria</taxon>
        <taxon>Pseudomonadati</taxon>
        <taxon>Pseudomonadota</taxon>
        <taxon>Betaproteobacteria</taxon>
        <taxon>Burkholderiales</taxon>
        <taxon>Oxalobacteraceae</taxon>
        <taxon>Oxalicibacterium</taxon>
    </lineage>
</organism>
<dbReference type="InterPro" id="IPR011990">
    <property type="entry name" value="TPR-like_helical_dom_sf"/>
</dbReference>
<dbReference type="InterPro" id="IPR026039">
    <property type="entry name" value="YfgM"/>
</dbReference>
<evidence type="ECO:0000313" key="11">
    <source>
        <dbReference type="EMBL" id="GGI16170.1"/>
    </source>
</evidence>
<comment type="subcellular location">
    <subcellularLocation>
        <location evidence="1">Cell membrane</location>
        <topology evidence="1">Single-pass type II membrane protein</topology>
    </subcellularLocation>
</comment>
<dbReference type="GO" id="GO:0044877">
    <property type="term" value="F:protein-containing complex binding"/>
    <property type="evidence" value="ECO:0007669"/>
    <property type="project" value="InterPro"/>
</dbReference>
<dbReference type="EMBL" id="BMDI01000001">
    <property type="protein sequence ID" value="GGI16170.1"/>
    <property type="molecule type" value="Genomic_DNA"/>
</dbReference>
<dbReference type="Gene3D" id="1.25.40.10">
    <property type="entry name" value="Tetratricopeptide repeat domain"/>
    <property type="match status" value="1"/>
</dbReference>
<evidence type="ECO:0000259" key="10">
    <source>
        <dbReference type="Pfam" id="PF09976"/>
    </source>
</evidence>
<keyword evidence="5 9" id="KW-0472">Membrane</keyword>
<evidence type="ECO:0000313" key="12">
    <source>
        <dbReference type="Proteomes" id="UP000642180"/>
    </source>
</evidence>
<dbReference type="PIRSF" id="PIRSF006170">
    <property type="entry name" value="YfgM"/>
    <property type="match status" value="1"/>
</dbReference>
<evidence type="ECO:0000256" key="6">
    <source>
        <dbReference type="ARBA" id="ARBA00023186"/>
    </source>
</evidence>
<evidence type="ECO:0000256" key="8">
    <source>
        <dbReference type="ARBA" id="ARBA00024235"/>
    </source>
</evidence>
<dbReference type="Pfam" id="PF09976">
    <property type="entry name" value="TPR_21"/>
    <property type="match status" value="1"/>
</dbReference>
<reference evidence="12" key="1">
    <citation type="journal article" date="2019" name="Int. J. Syst. Evol. Microbiol.">
        <title>The Global Catalogue of Microorganisms (GCM) 10K type strain sequencing project: providing services to taxonomists for standard genome sequencing and annotation.</title>
        <authorList>
            <consortium name="The Broad Institute Genomics Platform"/>
            <consortium name="The Broad Institute Genome Sequencing Center for Infectious Disease"/>
            <person name="Wu L."/>
            <person name="Ma J."/>
        </authorList>
    </citation>
    <scope>NUCLEOTIDE SEQUENCE [LARGE SCALE GENOMIC DNA]</scope>
    <source>
        <strain evidence="12">CCM 2767</strain>
    </source>
</reference>
<accession>A0A8J3ANU7</accession>